<comment type="caution">
    <text evidence="1">The sequence shown here is derived from an EMBL/GenBank/DDBJ whole genome shotgun (WGS) entry which is preliminary data.</text>
</comment>
<gene>
    <name evidence="1" type="ORF">MPEBLZ_03901</name>
</gene>
<evidence type="ECO:0000313" key="2">
    <source>
        <dbReference type="Proteomes" id="UP000050360"/>
    </source>
</evidence>
<dbReference type="Proteomes" id="UP000050360">
    <property type="component" value="Unassembled WGS sequence"/>
</dbReference>
<organism evidence="1 2">
    <name type="scientific">Candidatus Methanoperedens nitratireducens</name>
    <dbReference type="NCBI Taxonomy" id="1392998"/>
    <lineage>
        <taxon>Archaea</taxon>
        <taxon>Methanobacteriati</taxon>
        <taxon>Methanobacteriota</taxon>
        <taxon>Stenosarchaea group</taxon>
        <taxon>Methanomicrobia</taxon>
        <taxon>Methanosarcinales</taxon>
        <taxon>ANME-2 cluster</taxon>
        <taxon>Candidatus Methanoperedentaceae</taxon>
        <taxon>Candidatus Methanoperedens</taxon>
    </lineage>
</organism>
<dbReference type="AlphaFoldDB" id="A0A0N8KQ98"/>
<dbReference type="EMBL" id="LKCM01000337">
    <property type="protein sequence ID" value="KPQ41538.1"/>
    <property type="molecule type" value="Genomic_DNA"/>
</dbReference>
<sequence length="68" mass="7644">MKNINIFACLVVSGDKMKVYICEKSCCPAVETVGDEVLIGEDTNIVRLKKNEWNKLVEKIQSGELRSL</sequence>
<proteinExistence type="predicted"/>
<evidence type="ECO:0000313" key="1">
    <source>
        <dbReference type="EMBL" id="KPQ41538.1"/>
    </source>
</evidence>
<name>A0A0N8KQ98_9EURY</name>
<evidence type="ECO:0008006" key="3">
    <source>
        <dbReference type="Google" id="ProtNLM"/>
    </source>
</evidence>
<reference evidence="1 2" key="1">
    <citation type="submission" date="2015-09" db="EMBL/GenBank/DDBJ databases">
        <title>A metagenomics-based metabolic model of nitrate-dependent anaerobic oxidation of methane by Methanoperedens-like archaea.</title>
        <authorList>
            <person name="Arshad A."/>
            <person name="Speth D.R."/>
            <person name="De Graaf R.M."/>
            <person name="Op Den Camp H.J."/>
            <person name="Jetten M.S."/>
            <person name="Welte C.U."/>
        </authorList>
    </citation>
    <scope>NUCLEOTIDE SEQUENCE [LARGE SCALE GENOMIC DNA]</scope>
</reference>
<accession>A0A0N8KQ98</accession>
<protein>
    <recommendedName>
        <fullName evidence="3">DUF397 domain-containing protein</fullName>
    </recommendedName>
</protein>